<feature type="transmembrane region" description="Helical" evidence="5">
    <location>
        <begin position="16"/>
        <end position="35"/>
    </location>
</feature>
<comment type="subcellular location">
    <subcellularLocation>
        <location evidence="1">Membrane</location>
        <topology evidence="1">Multi-pass membrane protein</topology>
    </subcellularLocation>
</comment>
<feature type="transmembrane region" description="Helical" evidence="5">
    <location>
        <begin position="189"/>
        <end position="208"/>
    </location>
</feature>
<sequence length="253" mass="28390">MDSCKEKYETDACEPFSIAIGVGLIAGTVLAILPAHVKMLSLRSADGVSPHTLLLTNIQQMLAAWNMLVLKYPQLQKCHLEEPLCQCNLLALYQTLAQWLLQVPLFYWCVHFAADSSKEHLQRTWQMQLGALLFGSALLVSWSTLSTCTWSLRLVASILGYISAFLNIFKLLPQIRTSLQHRGSGSISYPMYFAMSLGGFLNLYFQFFQSHERLSTVVSTAVGNFMYCIVLCVCVYFDCCARPRSDELIACDS</sequence>
<dbReference type="InterPro" id="IPR006603">
    <property type="entry name" value="PQ-loop_rpt"/>
</dbReference>
<feature type="transmembrane region" description="Helical" evidence="5">
    <location>
        <begin position="150"/>
        <end position="169"/>
    </location>
</feature>
<dbReference type="Proteomes" id="UP001642464">
    <property type="component" value="Unassembled WGS sequence"/>
</dbReference>
<evidence type="ECO:0000256" key="4">
    <source>
        <dbReference type="ARBA" id="ARBA00023136"/>
    </source>
</evidence>
<protein>
    <submittedName>
        <fullName evidence="6">Uncharacterized protein C4C5.03</fullName>
    </submittedName>
</protein>
<proteinExistence type="predicted"/>
<keyword evidence="3 5" id="KW-1133">Transmembrane helix</keyword>
<evidence type="ECO:0000256" key="2">
    <source>
        <dbReference type="ARBA" id="ARBA00022692"/>
    </source>
</evidence>
<accession>A0ABP0QYU0</accession>
<evidence type="ECO:0000256" key="1">
    <source>
        <dbReference type="ARBA" id="ARBA00004141"/>
    </source>
</evidence>
<comment type="caution">
    <text evidence="6">The sequence shown here is derived from an EMBL/GenBank/DDBJ whole genome shotgun (WGS) entry which is preliminary data.</text>
</comment>
<feature type="transmembrane region" description="Helical" evidence="5">
    <location>
        <begin position="214"/>
        <end position="237"/>
    </location>
</feature>
<evidence type="ECO:0000256" key="3">
    <source>
        <dbReference type="ARBA" id="ARBA00022989"/>
    </source>
</evidence>
<keyword evidence="4 5" id="KW-0472">Membrane</keyword>
<evidence type="ECO:0000313" key="6">
    <source>
        <dbReference type="EMBL" id="CAK9093238.1"/>
    </source>
</evidence>
<evidence type="ECO:0000256" key="5">
    <source>
        <dbReference type="SAM" id="Phobius"/>
    </source>
</evidence>
<gene>
    <name evidence="6" type="ORF">SCF082_LOCUS43859</name>
</gene>
<dbReference type="Pfam" id="PF04193">
    <property type="entry name" value="PQ-loop"/>
    <property type="match status" value="1"/>
</dbReference>
<feature type="transmembrane region" description="Helical" evidence="5">
    <location>
        <begin position="125"/>
        <end position="144"/>
    </location>
</feature>
<keyword evidence="7" id="KW-1185">Reference proteome</keyword>
<evidence type="ECO:0000313" key="7">
    <source>
        <dbReference type="Proteomes" id="UP001642464"/>
    </source>
</evidence>
<organism evidence="6 7">
    <name type="scientific">Durusdinium trenchii</name>
    <dbReference type="NCBI Taxonomy" id="1381693"/>
    <lineage>
        <taxon>Eukaryota</taxon>
        <taxon>Sar</taxon>
        <taxon>Alveolata</taxon>
        <taxon>Dinophyceae</taxon>
        <taxon>Suessiales</taxon>
        <taxon>Symbiodiniaceae</taxon>
        <taxon>Durusdinium</taxon>
    </lineage>
</organism>
<dbReference type="Gene3D" id="1.20.1280.290">
    <property type="match status" value="1"/>
</dbReference>
<name>A0ABP0QYU0_9DINO</name>
<dbReference type="EMBL" id="CAXAMM010040449">
    <property type="protein sequence ID" value="CAK9093238.1"/>
    <property type="molecule type" value="Genomic_DNA"/>
</dbReference>
<keyword evidence="2 5" id="KW-0812">Transmembrane</keyword>
<reference evidence="6 7" key="1">
    <citation type="submission" date="2024-02" db="EMBL/GenBank/DDBJ databases">
        <authorList>
            <person name="Chen Y."/>
            <person name="Shah S."/>
            <person name="Dougan E. K."/>
            <person name="Thang M."/>
            <person name="Chan C."/>
        </authorList>
    </citation>
    <scope>NUCLEOTIDE SEQUENCE [LARGE SCALE GENOMIC DNA]</scope>
</reference>